<dbReference type="KEGG" id="clf:GJQ69_00825"/>
<sequence>MQDETIQVVTYNGKPLVPPKDLYKMLGGAISLPNIYDLCHREGFPCLHIGKKLLVPVQAAYEWFQQQKN</sequence>
<dbReference type="EMBL" id="CP046051">
    <property type="protein sequence ID" value="QKN23158.1"/>
    <property type="molecule type" value="Genomic_DNA"/>
</dbReference>
<protein>
    <recommendedName>
        <fullName evidence="3">DNA-binding protein</fullName>
    </recommendedName>
</protein>
<name>A0A859DMU2_9FIRM</name>
<gene>
    <name evidence="1" type="ORF">GJQ69_00825</name>
</gene>
<dbReference type="RefSeq" id="WP_174192657.1">
    <property type="nucleotide sequence ID" value="NZ_CP046051.1"/>
</dbReference>
<evidence type="ECO:0000313" key="2">
    <source>
        <dbReference type="Proteomes" id="UP000501316"/>
    </source>
</evidence>
<proteinExistence type="predicted"/>
<accession>A0A859DMU2</accession>
<evidence type="ECO:0008006" key="3">
    <source>
        <dbReference type="Google" id="ProtNLM"/>
    </source>
</evidence>
<dbReference type="Proteomes" id="UP000501316">
    <property type="component" value="Chromosome"/>
</dbReference>
<evidence type="ECO:0000313" key="1">
    <source>
        <dbReference type="EMBL" id="QKN23158.1"/>
    </source>
</evidence>
<reference evidence="1 2" key="1">
    <citation type="submission" date="2019-11" db="EMBL/GenBank/DDBJ databases">
        <authorList>
            <person name="Ren C."/>
            <person name="Wang H."/>
            <person name="Xu Y."/>
        </authorList>
    </citation>
    <scope>NUCLEOTIDE SEQUENCE [LARGE SCALE GENOMIC DNA]</scope>
    <source>
        <strain evidence="1 2">LBM 19010</strain>
    </source>
</reference>
<dbReference type="AlphaFoldDB" id="A0A859DMU2"/>
<organism evidence="1 2">
    <name type="scientific">Caproicibacterium lactatifermentans</name>
    <dbReference type="NCBI Taxonomy" id="2666138"/>
    <lineage>
        <taxon>Bacteria</taxon>
        <taxon>Bacillati</taxon>
        <taxon>Bacillota</taxon>
        <taxon>Clostridia</taxon>
        <taxon>Eubacteriales</taxon>
        <taxon>Oscillospiraceae</taxon>
        <taxon>Caproicibacterium</taxon>
    </lineage>
</organism>